<sequence length="44" mass="5103">MGRDVFGFESQFCQRSARPHPVIDAAVFVHLKAIFSYLLSNFHY</sequence>
<name>C0EI53_9FIRM</name>
<reference evidence="1 2" key="1">
    <citation type="submission" date="2009-01" db="EMBL/GenBank/DDBJ databases">
        <authorList>
            <person name="Fulton L."/>
            <person name="Clifton S."/>
            <person name="Fulton B."/>
            <person name="Xu J."/>
            <person name="Minx P."/>
            <person name="Pepin K.H."/>
            <person name="Johnson M."/>
            <person name="Bhonagiri V."/>
            <person name="Nash W.E."/>
            <person name="Mardis E.R."/>
            <person name="Wilson R.K."/>
        </authorList>
    </citation>
    <scope>NUCLEOTIDE SEQUENCE [LARGE SCALE GENOMIC DNA]</scope>
    <source>
        <strain evidence="1 2">DSM 5476</strain>
    </source>
</reference>
<reference evidence="1 2" key="2">
    <citation type="submission" date="2009-02" db="EMBL/GenBank/DDBJ databases">
        <title>Draft genome sequence of Clostridium methylpentosum (DSM 5476).</title>
        <authorList>
            <person name="Sudarsanam P."/>
            <person name="Ley R."/>
            <person name="Guruge J."/>
            <person name="Turnbaugh P.J."/>
            <person name="Mahowald M."/>
            <person name="Liep D."/>
            <person name="Gordon J."/>
        </authorList>
    </citation>
    <scope>NUCLEOTIDE SEQUENCE [LARGE SCALE GENOMIC DNA]</scope>
    <source>
        <strain evidence="1 2">DSM 5476</strain>
    </source>
</reference>
<organism evidence="1 2">
    <name type="scientific">[Clostridium] methylpentosum DSM 5476</name>
    <dbReference type="NCBI Taxonomy" id="537013"/>
    <lineage>
        <taxon>Bacteria</taxon>
        <taxon>Bacillati</taxon>
        <taxon>Bacillota</taxon>
        <taxon>Clostridia</taxon>
        <taxon>Eubacteriales</taxon>
        <taxon>Oscillospiraceae</taxon>
        <taxon>Oscillospiraceae incertae sedis</taxon>
    </lineage>
</organism>
<dbReference type="HOGENOM" id="CLU_3214520_0_0_9"/>
<proteinExistence type="predicted"/>
<dbReference type="EMBL" id="ACEC01000124">
    <property type="protein sequence ID" value="EEG28861.1"/>
    <property type="molecule type" value="Genomic_DNA"/>
</dbReference>
<evidence type="ECO:0000313" key="2">
    <source>
        <dbReference type="Proteomes" id="UP000003340"/>
    </source>
</evidence>
<comment type="caution">
    <text evidence="1">The sequence shown here is derived from an EMBL/GenBank/DDBJ whole genome shotgun (WGS) entry which is preliminary data.</text>
</comment>
<dbReference type="STRING" id="537013.CLOSTMETH_03548"/>
<gene>
    <name evidence="1" type="ORF">CLOSTMETH_03548</name>
</gene>
<protein>
    <submittedName>
        <fullName evidence="1">Uncharacterized protein</fullName>
    </submittedName>
</protein>
<dbReference type="Proteomes" id="UP000003340">
    <property type="component" value="Unassembled WGS sequence"/>
</dbReference>
<accession>C0EI53</accession>
<evidence type="ECO:0000313" key="1">
    <source>
        <dbReference type="EMBL" id="EEG28861.1"/>
    </source>
</evidence>
<dbReference type="AlphaFoldDB" id="C0EI53"/>
<keyword evidence="2" id="KW-1185">Reference proteome</keyword>